<feature type="transmembrane region" description="Helical" evidence="1">
    <location>
        <begin position="54"/>
        <end position="73"/>
    </location>
</feature>
<reference evidence="2" key="1">
    <citation type="submission" date="2024-05" db="EMBL/GenBank/DDBJ databases">
        <title>Alkalihalobacillus sp. strain MEB203 novel alkaliphilic bacterium from Lonar Lake, India.</title>
        <authorList>
            <person name="Joshi A."/>
            <person name="Thite S."/>
            <person name="Mengade P."/>
        </authorList>
    </citation>
    <scope>NUCLEOTIDE SEQUENCE</scope>
    <source>
        <strain evidence="2">MEB 203</strain>
    </source>
</reference>
<organism evidence="2 3">
    <name type="scientific">Alkalihalobacterium chitinilyticum</name>
    <dbReference type="NCBI Taxonomy" id="2980103"/>
    <lineage>
        <taxon>Bacteria</taxon>
        <taxon>Bacillati</taxon>
        <taxon>Bacillota</taxon>
        <taxon>Bacilli</taxon>
        <taxon>Bacillales</taxon>
        <taxon>Bacillaceae</taxon>
        <taxon>Alkalihalobacterium</taxon>
    </lineage>
</organism>
<keyword evidence="1" id="KW-1133">Transmembrane helix</keyword>
<dbReference type="EMBL" id="JAOTPO010000004">
    <property type="protein sequence ID" value="MDE5413349.1"/>
    <property type="molecule type" value="Genomic_DNA"/>
</dbReference>
<dbReference type="Proteomes" id="UP001148125">
    <property type="component" value="Unassembled WGS sequence"/>
</dbReference>
<keyword evidence="1" id="KW-0812">Transmembrane</keyword>
<name>A0ABT5VD38_9BACI</name>
<proteinExistence type="predicted"/>
<dbReference type="RefSeq" id="WP_275117966.1">
    <property type="nucleotide sequence ID" value="NZ_JAOTPO010000004.1"/>
</dbReference>
<keyword evidence="3" id="KW-1185">Reference proteome</keyword>
<keyword evidence="1" id="KW-0472">Membrane</keyword>
<protein>
    <submittedName>
        <fullName evidence="2">DUF3278 domain-containing protein</fullName>
    </submittedName>
</protein>
<evidence type="ECO:0000313" key="2">
    <source>
        <dbReference type="EMBL" id="MDE5413349.1"/>
    </source>
</evidence>
<feature type="transmembrane region" description="Helical" evidence="1">
    <location>
        <begin position="20"/>
        <end position="42"/>
    </location>
</feature>
<feature type="transmembrane region" description="Helical" evidence="1">
    <location>
        <begin position="94"/>
        <end position="113"/>
    </location>
</feature>
<comment type="caution">
    <text evidence="2">The sequence shown here is derived from an EMBL/GenBank/DDBJ whole genome shotgun (WGS) entry which is preliminary data.</text>
</comment>
<gene>
    <name evidence="2" type="ORF">N7Z68_08115</name>
</gene>
<sequence>MEKSWLSAILPSDEYKQKMLLYYLGEAAVLNLIVLLTLFFLNRLFPHWNLSVEVGLGISIIVFIFYVSTRYMFSGMEYANVTTETSFKLERKKILLRSMSFISLYLLVYMIFIGFPRSEGQWSEILGLVLLIGFVYSISSYISLKRSYNKNRSLLDEKSG</sequence>
<accession>A0ABT5VD38</accession>
<evidence type="ECO:0000313" key="3">
    <source>
        <dbReference type="Proteomes" id="UP001148125"/>
    </source>
</evidence>
<feature type="transmembrane region" description="Helical" evidence="1">
    <location>
        <begin position="125"/>
        <end position="144"/>
    </location>
</feature>
<evidence type="ECO:0000256" key="1">
    <source>
        <dbReference type="SAM" id="Phobius"/>
    </source>
</evidence>